<dbReference type="EMBL" id="JAACFV010000030">
    <property type="protein sequence ID" value="KAF7510388.1"/>
    <property type="molecule type" value="Genomic_DNA"/>
</dbReference>
<dbReference type="InterPro" id="IPR025363">
    <property type="entry name" value="DUF4267"/>
</dbReference>
<proteinExistence type="predicted"/>
<gene>
    <name evidence="2" type="ORF">GJ744_006667</name>
</gene>
<dbReference type="AlphaFoldDB" id="A0A8H7E6U9"/>
<feature type="transmembrane region" description="Helical" evidence="1">
    <location>
        <begin position="97"/>
        <end position="116"/>
    </location>
</feature>
<evidence type="ECO:0000313" key="3">
    <source>
        <dbReference type="Proteomes" id="UP000606974"/>
    </source>
</evidence>
<name>A0A8H7E6U9_9EURO</name>
<dbReference type="Proteomes" id="UP000606974">
    <property type="component" value="Unassembled WGS sequence"/>
</dbReference>
<organism evidence="2 3">
    <name type="scientific">Endocarpon pusillum</name>
    <dbReference type="NCBI Taxonomy" id="364733"/>
    <lineage>
        <taxon>Eukaryota</taxon>
        <taxon>Fungi</taxon>
        <taxon>Dikarya</taxon>
        <taxon>Ascomycota</taxon>
        <taxon>Pezizomycotina</taxon>
        <taxon>Eurotiomycetes</taxon>
        <taxon>Chaetothyriomycetidae</taxon>
        <taxon>Verrucariales</taxon>
        <taxon>Verrucariaceae</taxon>
        <taxon>Endocarpon</taxon>
    </lineage>
</organism>
<keyword evidence="1" id="KW-0472">Membrane</keyword>
<keyword evidence="1" id="KW-1133">Transmembrane helix</keyword>
<evidence type="ECO:0000256" key="1">
    <source>
        <dbReference type="SAM" id="Phobius"/>
    </source>
</evidence>
<dbReference type="Pfam" id="PF14087">
    <property type="entry name" value="DUF4267"/>
    <property type="match status" value="1"/>
</dbReference>
<feature type="transmembrane region" description="Helical" evidence="1">
    <location>
        <begin position="69"/>
        <end position="91"/>
    </location>
</feature>
<protein>
    <submittedName>
        <fullName evidence="2">Uncharacterized protein</fullName>
    </submittedName>
</protein>
<evidence type="ECO:0000313" key="2">
    <source>
        <dbReference type="EMBL" id="KAF7510388.1"/>
    </source>
</evidence>
<reference evidence="2" key="1">
    <citation type="submission" date="2020-02" db="EMBL/GenBank/DDBJ databases">
        <authorList>
            <person name="Palmer J.M."/>
        </authorList>
    </citation>
    <scope>NUCLEOTIDE SEQUENCE</scope>
    <source>
        <strain evidence="2">EPUS1.4</strain>
        <tissue evidence="2">Thallus</tissue>
    </source>
</reference>
<accession>A0A8H7E6U9</accession>
<dbReference type="OrthoDB" id="4160064at2759"/>
<sequence>MSFPVTTLSLVRTAIGLSSLILPAQTSRLFYIPPSDSSIFARLFGSRDLVLGLYLYLSRTYDSKTRRTALLLGMAVDAIDVLSTVVCLLQGELGWEAATAAGGAAMAAVWLGWWGLSK</sequence>
<keyword evidence="3" id="KW-1185">Reference proteome</keyword>
<keyword evidence="1" id="KW-0812">Transmembrane</keyword>
<comment type="caution">
    <text evidence="2">The sequence shown here is derived from an EMBL/GenBank/DDBJ whole genome shotgun (WGS) entry which is preliminary data.</text>
</comment>